<gene>
    <name evidence="1" type="ORF">QQZ08_009401</name>
</gene>
<name>A0ABR1HQG4_9HYPO</name>
<keyword evidence="2" id="KW-1185">Reference proteome</keyword>
<evidence type="ECO:0000313" key="2">
    <source>
        <dbReference type="Proteomes" id="UP001498421"/>
    </source>
</evidence>
<sequence length="91" mass="10101">MGKKKIKAVDYLDNLSADSMTGNWEPIGAWRDVHGDCKSSTRGRWTMRTMATSQQTFKVQVLDNGTAIRNLEYSSEPSFDDIVSDLKAGNG</sequence>
<accession>A0ABR1HQG4</accession>
<organism evidence="1 2">
    <name type="scientific">Neonectria magnoliae</name>
    <dbReference type="NCBI Taxonomy" id="2732573"/>
    <lineage>
        <taxon>Eukaryota</taxon>
        <taxon>Fungi</taxon>
        <taxon>Dikarya</taxon>
        <taxon>Ascomycota</taxon>
        <taxon>Pezizomycotina</taxon>
        <taxon>Sordariomycetes</taxon>
        <taxon>Hypocreomycetidae</taxon>
        <taxon>Hypocreales</taxon>
        <taxon>Nectriaceae</taxon>
        <taxon>Neonectria</taxon>
    </lineage>
</organism>
<dbReference type="Proteomes" id="UP001498421">
    <property type="component" value="Unassembled WGS sequence"/>
</dbReference>
<proteinExistence type="predicted"/>
<evidence type="ECO:0000313" key="1">
    <source>
        <dbReference type="EMBL" id="KAK7422776.1"/>
    </source>
</evidence>
<reference evidence="1 2" key="1">
    <citation type="journal article" date="2025" name="Microbiol. Resour. Announc.">
        <title>Draft genome sequences for Neonectria magnoliae and Neonectria punicea, canker pathogens of Liriodendron tulipifera and Acer saccharum in West Virginia.</title>
        <authorList>
            <person name="Petronek H.M."/>
            <person name="Kasson M.T."/>
            <person name="Metheny A.M."/>
            <person name="Stauder C.M."/>
            <person name="Lovett B."/>
            <person name="Lynch S.C."/>
            <person name="Garnas J.R."/>
            <person name="Kasson L.R."/>
            <person name="Stajich J.E."/>
        </authorList>
    </citation>
    <scope>NUCLEOTIDE SEQUENCE [LARGE SCALE GENOMIC DNA]</scope>
    <source>
        <strain evidence="1 2">NRRL 64651</strain>
    </source>
</reference>
<comment type="caution">
    <text evidence="1">The sequence shown here is derived from an EMBL/GenBank/DDBJ whole genome shotgun (WGS) entry which is preliminary data.</text>
</comment>
<dbReference type="EMBL" id="JAZAVK010000105">
    <property type="protein sequence ID" value="KAK7422776.1"/>
    <property type="molecule type" value="Genomic_DNA"/>
</dbReference>
<protein>
    <submittedName>
        <fullName evidence="1">Uncharacterized protein</fullName>
    </submittedName>
</protein>